<dbReference type="EMBL" id="CP010904">
    <property type="protein sequence ID" value="AKJ64443.1"/>
    <property type="molecule type" value="Genomic_DNA"/>
</dbReference>
<dbReference type="Proteomes" id="UP000035268">
    <property type="component" value="Chromosome"/>
</dbReference>
<reference evidence="1 2" key="2">
    <citation type="journal article" date="2016" name="ISME J.">
        <title>Characterization of the first cultured representative of Verrucomicrobia subdivision 5 indicates the proposal of a novel phylum.</title>
        <authorList>
            <person name="Spring S."/>
            <person name="Bunk B."/>
            <person name="Sproer C."/>
            <person name="Schumann P."/>
            <person name="Rohde M."/>
            <person name="Tindall B.J."/>
            <person name="Klenk H.P."/>
        </authorList>
    </citation>
    <scope>NUCLEOTIDE SEQUENCE [LARGE SCALE GENOMIC DNA]</scope>
    <source>
        <strain evidence="1 2">L21-Fru-AB</strain>
    </source>
</reference>
<accession>A0A0G3EDN5</accession>
<sequence>MKTGCARKRQDDSEIRPYPWVPSRTSPHGFLMQAKALVISDGKPGHVNQAHALCRHLELQPDTIEVAHRHRFARAATYVLDRLGVKSTLPFTMQADGRRFDLLQLRQRRHETALVVSAGSATYYPNKVIAAASRRPNVAILNPGGYRLDFDRVLVPEYDRQPAAGPVVPLPINLCDTDPAYYRDRREEFLERHLPRKRGVGLIIGGPNHAFDMNPADIRSYVERIFDLTPEHEHWVTTSRRTPPEVEAVIDRFSFDFKLIYSREPYNPIPAFIALCDTLCVTDDSASMLSECASFGDARLEILPNRPLKSPNKFERLVEGLRRRRAAHVFDGSLGDEREKIDLGPILREAINPILKKW</sequence>
<dbReference type="Pfam" id="PF06258">
    <property type="entry name" value="Mito_fiss_Elm1"/>
    <property type="match status" value="1"/>
</dbReference>
<dbReference type="AlphaFoldDB" id="A0A0G3EDN5"/>
<organism evidence="1 2">
    <name type="scientific">Kiritimatiella glycovorans</name>
    <dbReference type="NCBI Taxonomy" id="1307763"/>
    <lineage>
        <taxon>Bacteria</taxon>
        <taxon>Pseudomonadati</taxon>
        <taxon>Kiritimatiellota</taxon>
        <taxon>Kiritimatiellia</taxon>
        <taxon>Kiritimatiellales</taxon>
        <taxon>Kiritimatiellaceae</taxon>
        <taxon>Kiritimatiella</taxon>
    </lineage>
</organism>
<dbReference type="RefSeq" id="WP_082116562.1">
    <property type="nucleotide sequence ID" value="NZ_CP010904.1"/>
</dbReference>
<gene>
    <name evidence="1" type="ORF">L21SP4_01195</name>
</gene>
<dbReference type="KEGG" id="vbl:L21SP4_01195"/>
<keyword evidence="2" id="KW-1185">Reference proteome</keyword>
<evidence type="ECO:0000313" key="2">
    <source>
        <dbReference type="Proteomes" id="UP000035268"/>
    </source>
</evidence>
<evidence type="ECO:0008006" key="3">
    <source>
        <dbReference type="Google" id="ProtNLM"/>
    </source>
</evidence>
<protein>
    <recommendedName>
        <fullName evidence="3">Nucleoside-diphosphate sugar epimerase</fullName>
    </recommendedName>
</protein>
<dbReference type="InterPro" id="IPR009367">
    <property type="entry name" value="Elm1-like"/>
</dbReference>
<name>A0A0G3EDN5_9BACT</name>
<proteinExistence type="predicted"/>
<dbReference type="STRING" id="1307763.L21SP4_01195"/>
<reference evidence="2" key="1">
    <citation type="submission" date="2015-02" db="EMBL/GenBank/DDBJ databases">
        <title>Description and complete genome sequence of the first cultured representative of the subdivision 5 of the Verrucomicrobia phylum.</title>
        <authorList>
            <person name="Spring S."/>
            <person name="Bunk B."/>
            <person name="Sproer C."/>
            <person name="Klenk H.-P."/>
        </authorList>
    </citation>
    <scope>NUCLEOTIDE SEQUENCE [LARGE SCALE GENOMIC DNA]</scope>
    <source>
        <strain evidence="2">L21-Fru-AB</strain>
    </source>
</reference>
<evidence type="ECO:0000313" key="1">
    <source>
        <dbReference type="EMBL" id="AKJ64443.1"/>
    </source>
</evidence>
<dbReference type="OrthoDB" id="1865at2"/>